<dbReference type="AlphaFoldDB" id="A0A5B6WGB9"/>
<comment type="caution">
    <text evidence="2">The sequence shown here is derived from an EMBL/GenBank/DDBJ whole genome shotgun (WGS) entry which is preliminary data.</text>
</comment>
<dbReference type="EMBL" id="SMMG02000003">
    <property type="protein sequence ID" value="KAA3480473.1"/>
    <property type="molecule type" value="Genomic_DNA"/>
</dbReference>
<protein>
    <submittedName>
        <fullName evidence="2">Integrase</fullName>
    </submittedName>
</protein>
<proteinExistence type="predicted"/>
<reference evidence="3" key="1">
    <citation type="journal article" date="2019" name="Plant Biotechnol. J.">
        <title>Genome sequencing of the Australian wild diploid species Gossypium australe highlights disease resistance and delayed gland morphogenesis.</title>
        <authorList>
            <person name="Cai Y."/>
            <person name="Cai X."/>
            <person name="Wang Q."/>
            <person name="Wang P."/>
            <person name="Zhang Y."/>
            <person name="Cai C."/>
            <person name="Xu Y."/>
            <person name="Wang K."/>
            <person name="Zhou Z."/>
            <person name="Wang C."/>
            <person name="Geng S."/>
            <person name="Li B."/>
            <person name="Dong Q."/>
            <person name="Hou Y."/>
            <person name="Wang H."/>
            <person name="Ai P."/>
            <person name="Liu Z."/>
            <person name="Yi F."/>
            <person name="Sun M."/>
            <person name="An G."/>
            <person name="Cheng J."/>
            <person name="Zhang Y."/>
            <person name="Shi Q."/>
            <person name="Xie Y."/>
            <person name="Shi X."/>
            <person name="Chang Y."/>
            <person name="Huang F."/>
            <person name="Chen Y."/>
            <person name="Hong S."/>
            <person name="Mi L."/>
            <person name="Sun Q."/>
            <person name="Zhang L."/>
            <person name="Zhou B."/>
            <person name="Peng R."/>
            <person name="Zhang X."/>
            <person name="Liu F."/>
        </authorList>
    </citation>
    <scope>NUCLEOTIDE SEQUENCE [LARGE SCALE GENOMIC DNA]</scope>
    <source>
        <strain evidence="3">cv. PA1801</strain>
    </source>
</reference>
<evidence type="ECO:0000259" key="1">
    <source>
        <dbReference type="Pfam" id="PF17921"/>
    </source>
</evidence>
<organism evidence="2 3">
    <name type="scientific">Gossypium australe</name>
    <dbReference type="NCBI Taxonomy" id="47621"/>
    <lineage>
        <taxon>Eukaryota</taxon>
        <taxon>Viridiplantae</taxon>
        <taxon>Streptophyta</taxon>
        <taxon>Embryophyta</taxon>
        <taxon>Tracheophyta</taxon>
        <taxon>Spermatophyta</taxon>
        <taxon>Magnoliopsida</taxon>
        <taxon>eudicotyledons</taxon>
        <taxon>Gunneridae</taxon>
        <taxon>Pentapetalae</taxon>
        <taxon>rosids</taxon>
        <taxon>malvids</taxon>
        <taxon>Malvales</taxon>
        <taxon>Malvaceae</taxon>
        <taxon>Malvoideae</taxon>
        <taxon>Gossypium</taxon>
    </lineage>
</organism>
<dbReference type="Gene3D" id="1.10.340.70">
    <property type="match status" value="1"/>
</dbReference>
<dbReference type="Pfam" id="PF17921">
    <property type="entry name" value="Integrase_H2C2"/>
    <property type="match status" value="1"/>
</dbReference>
<evidence type="ECO:0000313" key="2">
    <source>
        <dbReference type="EMBL" id="KAA3480473.1"/>
    </source>
</evidence>
<dbReference type="OrthoDB" id="1938712at2759"/>
<gene>
    <name evidence="2" type="ORF">EPI10_020899</name>
</gene>
<dbReference type="Proteomes" id="UP000325315">
    <property type="component" value="Unassembled WGS sequence"/>
</dbReference>
<dbReference type="InterPro" id="IPR052160">
    <property type="entry name" value="Gypsy_RT_Integrase-like"/>
</dbReference>
<keyword evidence="3" id="KW-1185">Reference proteome</keyword>
<dbReference type="PANTHER" id="PTHR47266">
    <property type="entry name" value="ENDONUCLEASE-RELATED"/>
    <property type="match status" value="1"/>
</dbReference>
<sequence length="181" mass="21083">MIWLLITIWEVVDALSRKSSLFPLRALNAHLALNVDGSVLVEGRLNPCFYNKFENCKMMIRNLKHDILSEAHSSTYSVHPGSTKMYCDLTQMYWGPGMKREICEFEAKCLICQQVKAEHQVLLGLLQLVMIPEWKRERVTMDFYSVSSSDGRTIRMSILDFRRHYDVVFLSSRIVGKNIYR</sequence>
<name>A0A5B6WGB9_9ROSI</name>
<accession>A0A5B6WGB9</accession>
<evidence type="ECO:0000313" key="3">
    <source>
        <dbReference type="Proteomes" id="UP000325315"/>
    </source>
</evidence>
<feature type="domain" description="Integrase zinc-binding" evidence="1">
    <location>
        <begin position="62"/>
        <end position="117"/>
    </location>
</feature>
<dbReference type="InterPro" id="IPR041588">
    <property type="entry name" value="Integrase_H2C2"/>
</dbReference>